<evidence type="ECO:0000313" key="3">
    <source>
        <dbReference type="Proteomes" id="UP001066276"/>
    </source>
</evidence>
<dbReference type="EMBL" id="JANPWB010000011">
    <property type="protein sequence ID" value="KAJ1122516.1"/>
    <property type="molecule type" value="Genomic_DNA"/>
</dbReference>
<protein>
    <submittedName>
        <fullName evidence="2">Uncharacterized protein</fullName>
    </submittedName>
</protein>
<dbReference type="AlphaFoldDB" id="A0AAV7P4H5"/>
<dbReference type="Proteomes" id="UP001066276">
    <property type="component" value="Chromosome 7"/>
</dbReference>
<accession>A0AAV7P4H5</accession>
<feature type="region of interest" description="Disordered" evidence="1">
    <location>
        <begin position="1"/>
        <end position="154"/>
    </location>
</feature>
<evidence type="ECO:0000313" key="2">
    <source>
        <dbReference type="EMBL" id="KAJ1122516.1"/>
    </source>
</evidence>
<feature type="compositionally biased region" description="Polar residues" evidence="1">
    <location>
        <begin position="81"/>
        <end position="103"/>
    </location>
</feature>
<sequence length="154" mass="16590">MSIRSYSQRGAPPARSSRKLRPTSEHPQPGVPANCGQPASTHSQEFPQTAANQRADTARSSRKLRPTSEHPQPGVPANCGQPASTHNQEFPQTAANQRAPTARSSRKLRPTMEQSCGKPKEPGVPAASSTDGAPIVRSSHGYYRPESIHSQEHP</sequence>
<name>A0AAV7P4H5_PLEWA</name>
<organism evidence="2 3">
    <name type="scientific">Pleurodeles waltl</name>
    <name type="common">Iberian ribbed newt</name>
    <dbReference type="NCBI Taxonomy" id="8319"/>
    <lineage>
        <taxon>Eukaryota</taxon>
        <taxon>Metazoa</taxon>
        <taxon>Chordata</taxon>
        <taxon>Craniata</taxon>
        <taxon>Vertebrata</taxon>
        <taxon>Euteleostomi</taxon>
        <taxon>Amphibia</taxon>
        <taxon>Batrachia</taxon>
        <taxon>Caudata</taxon>
        <taxon>Salamandroidea</taxon>
        <taxon>Salamandridae</taxon>
        <taxon>Pleurodelinae</taxon>
        <taxon>Pleurodeles</taxon>
    </lineage>
</organism>
<gene>
    <name evidence="2" type="ORF">NDU88_001002</name>
</gene>
<evidence type="ECO:0000256" key="1">
    <source>
        <dbReference type="SAM" id="MobiDB-lite"/>
    </source>
</evidence>
<proteinExistence type="predicted"/>
<keyword evidence="3" id="KW-1185">Reference proteome</keyword>
<reference evidence="2" key="1">
    <citation type="journal article" date="2022" name="bioRxiv">
        <title>Sequencing and chromosome-scale assembly of the giantPleurodeles waltlgenome.</title>
        <authorList>
            <person name="Brown T."/>
            <person name="Elewa A."/>
            <person name="Iarovenko S."/>
            <person name="Subramanian E."/>
            <person name="Araus A.J."/>
            <person name="Petzold A."/>
            <person name="Susuki M."/>
            <person name="Suzuki K.-i.T."/>
            <person name="Hayashi T."/>
            <person name="Toyoda A."/>
            <person name="Oliveira C."/>
            <person name="Osipova E."/>
            <person name="Leigh N.D."/>
            <person name="Simon A."/>
            <person name="Yun M.H."/>
        </authorList>
    </citation>
    <scope>NUCLEOTIDE SEQUENCE</scope>
    <source>
        <strain evidence="2">20211129_DDA</strain>
        <tissue evidence="2">Liver</tissue>
    </source>
</reference>
<feature type="compositionally biased region" description="Polar residues" evidence="1">
    <location>
        <begin position="37"/>
        <end position="55"/>
    </location>
</feature>
<comment type="caution">
    <text evidence="2">The sequence shown here is derived from an EMBL/GenBank/DDBJ whole genome shotgun (WGS) entry which is preliminary data.</text>
</comment>